<feature type="transmembrane region" description="Helical" evidence="5">
    <location>
        <begin position="343"/>
        <end position="363"/>
    </location>
</feature>
<comment type="subcellular location">
    <subcellularLocation>
        <location evidence="1">Cell membrane</location>
        <topology evidence="1">Multi-pass membrane protein</topology>
    </subcellularLocation>
</comment>
<feature type="domain" description="Major facilitator superfamily (MFS) profile" evidence="6">
    <location>
        <begin position="23"/>
        <end position="393"/>
    </location>
</feature>
<feature type="transmembrane region" description="Helical" evidence="5">
    <location>
        <begin position="279"/>
        <end position="299"/>
    </location>
</feature>
<reference evidence="7 8" key="1">
    <citation type="submission" date="2020-02" db="EMBL/GenBank/DDBJ databases">
        <authorList>
            <person name="Li X.-J."/>
            <person name="Feng X.-M."/>
        </authorList>
    </citation>
    <scope>NUCLEOTIDE SEQUENCE [LARGE SCALE GENOMIC DNA]</scope>
    <source>
        <strain evidence="7 8">CGMCC 4.7225</strain>
    </source>
</reference>
<dbReference type="PROSITE" id="PS50850">
    <property type="entry name" value="MFS"/>
    <property type="match status" value="1"/>
</dbReference>
<dbReference type="GO" id="GO:0005886">
    <property type="term" value="C:plasma membrane"/>
    <property type="evidence" value="ECO:0007669"/>
    <property type="project" value="UniProtKB-SubCell"/>
</dbReference>
<keyword evidence="2 5" id="KW-0812">Transmembrane</keyword>
<dbReference type="AlphaFoldDB" id="A0A6N9YGG9"/>
<dbReference type="GO" id="GO:0022857">
    <property type="term" value="F:transmembrane transporter activity"/>
    <property type="evidence" value="ECO:0007669"/>
    <property type="project" value="InterPro"/>
</dbReference>
<dbReference type="PANTHER" id="PTHR23531:SF1">
    <property type="entry name" value="QUINOLENE RESISTANCE PROTEIN NORA"/>
    <property type="match status" value="1"/>
</dbReference>
<dbReference type="SUPFAM" id="SSF103473">
    <property type="entry name" value="MFS general substrate transporter"/>
    <property type="match status" value="1"/>
</dbReference>
<dbReference type="RefSeq" id="WP_163815422.1">
    <property type="nucleotide sequence ID" value="NZ_JAAGOB010000001.1"/>
</dbReference>
<feature type="transmembrane region" description="Helical" evidence="5">
    <location>
        <begin position="57"/>
        <end position="78"/>
    </location>
</feature>
<feature type="transmembrane region" description="Helical" evidence="5">
    <location>
        <begin position="178"/>
        <end position="197"/>
    </location>
</feature>
<feature type="transmembrane region" description="Helical" evidence="5">
    <location>
        <begin position="148"/>
        <end position="166"/>
    </location>
</feature>
<name>A0A6N9YGG9_9ACTN</name>
<feature type="transmembrane region" description="Helical" evidence="5">
    <location>
        <begin position="20"/>
        <end position="45"/>
    </location>
</feature>
<evidence type="ECO:0000256" key="3">
    <source>
        <dbReference type="ARBA" id="ARBA00022989"/>
    </source>
</evidence>
<dbReference type="Gene3D" id="1.20.1250.20">
    <property type="entry name" value="MFS general substrate transporter like domains"/>
    <property type="match status" value="1"/>
</dbReference>
<evidence type="ECO:0000256" key="1">
    <source>
        <dbReference type="ARBA" id="ARBA00004651"/>
    </source>
</evidence>
<keyword evidence="3 5" id="KW-1133">Transmembrane helix</keyword>
<evidence type="ECO:0000256" key="5">
    <source>
        <dbReference type="SAM" id="Phobius"/>
    </source>
</evidence>
<dbReference type="InterPro" id="IPR052714">
    <property type="entry name" value="MFS_Exporter"/>
</dbReference>
<dbReference type="Pfam" id="PF07690">
    <property type="entry name" value="MFS_1"/>
    <property type="match status" value="1"/>
</dbReference>
<feature type="transmembrane region" description="Helical" evidence="5">
    <location>
        <begin position="255"/>
        <end position="272"/>
    </location>
</feature>
<keyword evidence="8" id="KW-1185">Reference proteome</keyword>
<keyword evidence="4 5" id="KW-0472">Membrane</keyword>
<dbReference type="InterPro" id="IPR011701">
    <property type="entry name" value="MFS"/>
</dbReference>
<feature type="transmembrane region" description="Helical" evidence="5">
    <location>
        <begin position="369"/>
        <end position="388"/>
    </location>
</feature>
<sequence length="393" mass="39727">MTTSTASSQPRPGQARERLFTPAFIGLTVADLAYFTAVGMSILLLPLYVTGPVGSGTAGAGIAFGAFAVSALVLRPLAGRLTDQLGRRPLLLTGAALCALCMIATAYVDALAAVVGIRLLLGVAEAAFVVASFAALADLAPQSRLGEALSYNSLGLYLGITVGPFLGDFLVSRWGFMIGWYGAAGLALLAVLVIVYIGETQIDRTLPRRRGGLIHVKAIPPALGFFASVVAMGAFLAFAALHADEVGMGRTGTPLVVYGSVVVVGRIVFAQAHDRFPPLALGAASMLGIASGLAVIALWSTPAGVVLGAGVLALGVTFSTPAFFSAIFATARASERGAASGTASMFLDLGLGGGPILLGLVASAAGIPWAFGVAAMVALAGGVWTVSLRSPHA</sequence>
<gene>
    <name evidence="7" type="ORF">G1H11_01755</name>
</gene>
<feature type="transmembrane region" description="Helical" evidence="5">
    <location>
        <begin position="114"/>
        <end position="136"/>
    </location>
</feature>
<evidence type="ECO:0000259" key="6">
    <source>
        <dbReference type="PROSITE" id="PS50850"/>
    </source>
</evidence>
<evidence type="ECO:0000256" key="4">
    <source>
        <dbReference type="ARBA" id="ARBA00023136"/>
    </source>
</evidence>
<evidence type="ECO:0000256" key="2">
    <source>
        <dbReference type="ARBA" id="ARBA00022692"/>
    </source>
</evidence>
<dbReference type="InterPro" id="IPR020846">
    <property type="entry name" value="MFS_dom"/>
</dbReference>
<dbReference type="InterPro" id="IPR036259">
    <property type="entry name" value="MFS_trans_sf"/>
</dbReference>
<feature type="transmembrane region" description="Helical" evidence="5">
    <location>
        <begin position="90"/>
        <end position="108"/>
    </location>
</feature>
<comment type="caution">
    <text evidence="7">The sequence shown here is derived from an EMBL/GenBank/DDBJ whole genome shotgun (WGS) entry which is preliminary data.</text>
</comment>
<evidence type="ECO:0000313" key="7">
    <source>
        <dbReference type="EMBL" id="NED94030.1"/>
    </source>
</evidence>
<dbReference type="EMBL" id="JAAGOB010000001">
    <property type="protein sequence ID" value="NED94030.1"/>
    <property type="molecule type" value="Genomic_DNA"/>
</dbReference>
<dbReference type="Proteomes" id="UP000469185">
    <property type="component" value="Unassembled WGS sequence"/>
</dbReference>
<evidence type="ECO:0000313" key="8">
    <source>
        <dbReference type="Proteomes" id="UP000469185"/>
    </source>
</evidence>
<feature type="transmembrane region" description="Helical" evidence="5">
    <location>
        <begin position="218"/>
        <end position="243"/>
    </location>
</feature>
<accession>A0A6N9YGG9</accession>
<feature type="transmembrane region" description="Helical" evidence="5">
    <location>
        <begin position="305"/>
        <end position="331"/>
    </location>
</feature>
<proteinExistence type="predicted"/>
<dbReference type="PANTHER" id="PTHR23531">
    <property type="entry name" value="QUINOLENE RESISTANCE PROTEIN NORA"/>
    <property type="match status" value="1"/>
</dbReference>
<protein>
    <submittedName>
        <fullName evidence="7">MFS transporter</fullName>
    </submittedName>
</protein>
<organism evidence="7 8">
    <name type="scientific">Phytoactinopolyspora alkaliphila</name>
    <dbReference type="NCBI Taxonomy" id="1783498"/>
    <lineage>
        <taxon>Bacteria</taxon>
        <taxon>Bacillati</taxon>
        <taxon>Actinomycetota</taxon>
        <taxon>Actinomycetes</taxon>
        <taxon>Jiangellales</taxon>
        <taxon>Jiangellaceae</taxon>
        <taxon>Phytoactinopolyspora</taxon>
    </lineage>
</organism>